<comment type="caution">
    <text evidence="1">The sequence shown here is derived from an EMBL/GenBank/DDBJ whole genome shotgun (WGS) entry which is preliminary data.</text>
</comment>
<dbReference type="RefSeq" id="WP_002738264.1">
    <property type="nucleotide sequence ID" value="NZ_ANKQ01000002.1"/>
</dbReference>
<evidence type="ECO:0000313" key="1">
    <source>
        <dbReference type="EMBL" id="ELP55394.1"/>
    </source>
</evidence>
<dbReference type="Proteomes" id="UP000010932">
    <property type="component" value="Unassembled WGS sequence"/>
</dbReference>
<name>L7E8N4_MICAE</name>
<dbReference type="EMBL" id="ANKQ01000002">
    <property type="protein sequence ID" value="ELP55394.1"/>
    <property type="molecule type" value="Genomic_DNA"/>
</dbReference>
<reference evidence="1 2" key="1">
    <citation type="journal article" date="2013" name="Genome Announc.">
        <title>Whole-Genome Sequence of Microcystis aeruginosa TAIHU98, a Nontoxic Bloom-Forming Strain Isolated from Taihu Lake, China.</title>
        <authorList>
            <person name="Yang C."/>
            <person name="Zhang W."/>
            <person name="Ren M."/>
            <person name="Song L."/>
            <person name="Li T."/>
            <person name="Zhao J."/>
        </authorList>
    </citation>
    <scope>NUCLEOTIDE SEQUENCE [LARGE SCALE GENOMIC DNA]</scope>
    <source>
        <strain evidence="1 2">TAIHU98</strain>
    </source>
</reference>
<dbReference type="AlphaFoldDB" id="L7E8N4"/>
<sequence>MANITISDLRPAGADLFSDSESYMHELTDSEMLDTLGGCRVIITWTLFCIEVGVNRIGDFD</sequence>
<organism evidence="1 2">
    <name type="scientific">Microcystis aeruginosa TAIHU98</name>
    <dbReference type="NCBI Taxonomy" id="1134457"/>
    <lineage>
        <taxon>Bacteria</taxon>
        <taxon>Bacillati</taxon>
        <taxon>Cyanobacteriota</taxon>
        <taxon>Cyanophyceae</taxon>
        <taxon>Oscillatoriophycideae</taxon>
        <taxon>Chroococcales</taxon>
        <taxon>Microcystaceae</taxon>
        <taxon>Microcystis</taxon>
    </lineage>
</organism>
<evidence type="ECO:0000313" key="2">
    <source>
        <dbReference type="Proteomes" id="UP000010932"/>
    </source>
</evidence>
<gene>
    <name evidence="1" type="ORF">O53_4225</name>
</gene>
<protein>
    <submittedName>
        <fullName evidence="1">Uncharacterized protein</fullName>
    </submittedName>
</protein>
<proteinExistence type="predicted"/>
<accession>L7E8N4</accession>